<proteinExistence type="predicted"/>
<evidence type="ECO:0000313" key="2">
    <source>
        <dbReference type="EMBL" id="MBH3441812.1"/>
    </source>
</evidence>
<dbReference type="Pfam" id="PF05069">
    <property type="entry name" value="Phage_tail_S"/>
    <property type="match status" value="1"/>
</dbReference>
<sequence length="152" mass="17561">MSDDLTALETWLNPLLAKLEPQERTRLAREAAREIRKNQTKRITTQKNPDGSAYEKRKPRDLRGKQGRIKKKMFQKLKMARYLKAQGSEQAVTVGFTGRIARIARVHQYGLKDRAERGAPDVRYARRELLGLAEDDLEIVRDLFIEQLGSKN</sequence>
<name>A0ABS0MYL9_PSELU</name>
<dbReference type="NCBIfam" id="TIGR01635">
    <property type="entry name" value="tail_comp_S"/>
    <property type="match status" value="1"/>
</dbReference>
<comment type="caution">
    <text evidence="2">The sequence shown here is derived from an EMBL/GenBank/DDBJ whole genome shotgun (WGS) entry which is preliminary data.</text>
</comment>
<gene>
    <name evidence="2" type="ORF">I5Q09_24340</name>
</gene>
<accession>A0ABS0MYL9</accession>
<feature type="region of interest" description="Disordered" evidence="1">
    <location>
        <begin position="34"/>
        <end position="67"/>
    </location>
</feature>
<dbReference type="Proteomes" id="UP000638986">
    <property type="component" value="Unassembled WGS sequence"/>
</dbReference>
<dbReference type="EMBL" id="JADTXM010000029">
    <property type="protein sequence ID" value="MBH3441812.1"/>
    <property type="molecule type" value="Genomic_DNA"/>
</dbReference>
<organism evidence="2 3">
    <name type="scientific">Pseudomonas luteola</name>
    <dbReference type="NCBI Taxonomy" id="47886"/>
    <lineage>
        <taxon>Bacteria</taxon>
        <taxon>Pseudomonadati</taxon>
        <taxon>Pseudomonadota</taxon>
        <taxon>Gammaproteobacteria</taxon>
        <taxon>Pseudomonadales</taxon>
        <taxon>Pseudomonadaceae</taxon>
        <taxon>Pseudomonas</taxon>
    </lineage>
</organism>
<dbReference type="InterPro" id="IPR006522">
    <property type="entry name" value="Phage_virion_morphogenesis"/>
</dbReference>
<evidence type="ECO:0000313" key="3">
    <source>
        <dbReference type="Proteomes" id="UP000638986"/>
    </source>
</evidence>
<evidence type="ECO:0000256" key="1">
    <source>
        <dbReference type="SAM" id="MobiDB-lite"/>
    </source>
</evidence>
<protein>
    <submittedName>
        <fullName evidence="2">Phage virion morphogenesis protein</fullName>
    </submittedName>
</protein>
<reference evidence="2 3" key="1">
    <citation type="submission" date="2020-11" db="EMBL/GenBank/DDBJ databases">
        <title>Enhanced detection system for hospital associated transmission using whole genome sequencing surveillance.</title>
        <authorList>
            <person name="Harrison L.H."/>
            <person name="Van Tyne D."/>
            <person name="Marsh J.W."/>
            <person name="Griffith M.P."/>
            <person name="Snyder D.J."/>
            <person name="Cooper V.S."/>
            <person name="Mustapha M."/>
        </authorList>
    </citation>
    <scope>NUCLEOTIDE SEQUENCE [LARGE SCALE GENOMIC DNA]</scope>
    <source>
        <strain evidence="2 3">PSB00013</strain>
    </source>
</reference>
<dbReference type="RefSeq" id="WP_197873529.1">
    <property type="nucleotide sequence ID" value="NZ_JADTXM010000029.1"/>
</dbReference>
<feature type="compositionally biased region" description="Basic and acidic residues" evidence="1">
    <location>
        <begin position="53"/>
        <end position="64"/>
    </location>
</feature>